<feature type="transmembrane region" description="Helical" evidence="6">
    <location>
        <begin position="86"/>
        <end position="107"/>
    </location>
</feature>
<feature type="transmembrane region" description="Helical" evidence="6">
    <location>
        <begin position="152"/>
        <end position="170"/>
    </location>
</feature>
<evidence type="ECO:0000256" key="4">
    <source>
        <dbReference type="ARBA" id="ARBA00022989"/>
    </source>
</evidence>
<evidence type="ECO:0000256" key="1">
    <source>
        <dbReference type="ARBA" id="ARBA00004651"/>
    </source>
</evidence>
<name>A0A4Q9FFV0_9FLAO</name>
<feature type="transmembrane region" description="Helical" evidence="6">
    <location>
        <begin position="212"/>
        <end position="234"/>
    </location>
</feature>
<dbReference type="AlphaFoldDB" id="A0A4Q9FFV0"/>
<feature type="transmembrane region" description="Helical" evidence="6">
    <location>
        <begin position="323"/>
        <end position="345"/>
    </location>
</feature>
<evidence type="ECO:0000313" key="7">
    <source>
        <dbReference type="EMBL" id="TBN00183.1"/>
    </source>
</evidence>
<keyword evidence="5 6" id="KW-0472">Membrane</keyword>
<reference evidence="7 8" key="1">
    <citation type="submission" date="2019-02" db="EMBL/GenBank/DDBJ databases">
        <title>Hyunsoonleella sp., isolated from marine sediment.</title>
        <authorList>
            <person name="Liu B.-T."/>
        </authorList>
    </citation>
    <scope>NUCLEOTIDE SEQUENCE [LARGE SCALE GENOMIC DNA]</scope>
    <source>
        <strain evidence="7 8">T58</strain>
    </source>
</reference>
<feature type="transmembrane region" description="Helical" evidence="6">
    <location>
        <begin position="383"/>
        <end position="405"/>
    </location>
</feature>
<keyword evidence="4 6" id="KW-1133">Transmembrane helix</keyword>
<feature type="transmembrane region" description="Helical" evidence="6">
    <location>
        <begin position="296"/>
        <end position="317"/>
    </location>
</feature>
<sequence length="420" mass="48343">MKLKHKFKNTFSSKKAYIYYLLGEGCSKGVVFLLLAFYTNNLTKPEFGTLSLFWVAVPLFSVLVDFSQRSYVKYYSIHNDKRTSELLYSLQVFSIFIALTYLIVFALKDMANIYIIGRVPDYYIVTTAALFAIIELHLSFFQIKGNYIKYNIVFVLRNAFPYILGALWFFCFSNSIHAFMAIQCLLLFGLSCYLFFSLNIKFPKFKTIREDIVNGLVFSFPFIPAMISVLALSFSDRFIINYFYSEVEVADYTVAYTISSVFIAFFMATNKMWQKYILENLKLGNTNKISAASKKYILLVASIGVLVYLFRSILLKFMSNESYAGVAEMIPILLLGMFFYFLYTVLSNIPFYHKNTYLMVVPAIIAAVINIILNFLLLPDFGYKIAAVTTTISYGIEFVIIYFICLSKYKTDILLNIKIG</sequence>
<evidence type="ECO:0000256" key="6">
    <source>
        <dbReference type="SAM" id="Phobius"/>
    </source>
</evidence>
<feature type="transmembrane region" description="Helical" evidence="6">
    <location>
        <begin position="357"/>
        <end position="377"/>
    </location>
</feature>
<keyword evidence="8" id="KW-1185">Reference proteome</keyword>
<feature type="transmembrane region" description="Helical" evidence="6">
    <location>
        <begin position="254"/>
        <end position="273"/>
    </location>
</feature>
<feature type="transmembrane region" description="Helical" evidence="6">
    <location>
        <begin position="176"/>
        <end position="200"/>
    </location>
</feature>
<keyword evidence="3 6" id="KW-0812">Transmembrane</keyword>
<dbReference type="PANTHER" id="PTHR30250">
    <property type="entry name" value="PST FAMILY PREDICTED COLANIC ACID TRANSPORTER"/>
    <property type="match status" value="1"/>
</dbReference>
<dbReference type="OrthoDB" id="8046861at2"/>
<feature type="transmembrane region" description="Helical" evidence="6">
    <location>
        <begin position="16"/>
        <end position="38"/>
    </location>
</feature>
<evidence type="ECO:0000256" key="2">
    <source>
        <dbReference type="ARBA" id="ARBA00022475"/>
    </source>
</evidence>
<organism evidence="7 8">
    <name type="scientific">Hyunsoonleella flava</name>
    <dbReference type="NCBI Taxonomy" id="2527939"/>
    <lineage>
        <taxon>Bacteria</taxon>
        <taxon>Pseudomonadati</taxon>
        <taxon>Bacteroidota</taxon>
        <taxon>Flavobacteriia</taxon>
        <taxon>Flavobacteriales</taxon>
        <taxon>Flavobacteriaceae</taxon>
    </lineage>
</organism>
<comment type="caution">
    <text evidence="7">The sequence shown here is derived from an EMBL/GenBank/DDBJ whole genome shotgun (WGS) entry which is preliminary data.</text>
</comment>
<evidence type="ECO:0000313" key="8">
    <source>
        <dbReference type="Proteomes" id="UP000291142"/>
    </source>
</evidence>
<comment type="subcellular location">
    <subcellularLocation>
        <location evidence="1">Cell membrane</location>
        <topology evidence="1">Multi-pass membrane protein</topology>
    </subcellularLocation>
</comment>
<dbReference type="InterPro" id="IPR050833">
    <property type="entry name" value="Poly_Biosynth_Transport"/>
</dbReference>
<dbReference type="PANTHER" id="PTHR30250:SF11">
    <property type="entry name" value="O-ANTIGEN TRANSPORTER-RELATED"/>
    <property type="match status" value="1"/>
</dbReference>
<dbReference type="RefSeq" id="WP_130965318.1">
    <property type="nucleotide sequence ID" value="NZ_SIRT01000015.1"/>
</dbReference>
<dbReference type="GO" id="GO:0005886">
    <property type="term" value="C:plasma membrane"/>
    <property type="evidence" value="ECO:0007669"/>
    <property type="project" value="UniProtKB-SubCell"/>
</dbReference>
<feature type="transmembrane region" description="Helical" evidence="6">
    <location>
        <begin position="122"/>
        <end position="140"/>
    </location>
</feature>
<proteinExistence type="predicted"/>
<gene>
    <name evidence="7" type="ORF">EYD45_14690</name>
</gene>
<dbReference type="EMBL" id="SIRT01000015">
    <property type="protein sequence ID" value="TBN00183.1"/>
    <property type="molecule type" value="Genomic_DNA"/>
</dbReference>
<keyword evidence="2" id="KW-1003">Cell membrane</keyword>
<protein>
    <submittedName>
        <fullName evidence="7">Uncharacterized protein</fullName>
    </submittedName>
</protein>
<dbReference type="Pfam" id="PF01943">
    <property type="entry name" value="Polysacc_synt"/>
    <property type="match status" value="1"/>
</dbReference>
<feature type="transmembrane region" description="Helical" evidence="6">
    <location>
        <begin position="50"/>
        <end position="66"/>
    </location>
</feature>
<accession>A0A4Q9FFV0</accession>
<dbReference type="InterPro" id="IPR002797">
    <property type="entry name" value="Polysacc_synth"/>
</dbReference>
<dbReference type="Proteomes" id="UP000291142">
    <property type="component" value="Unassembled WGS sequence"/>
</dbReference>
<evidence type="ECO:0000256" key="3">
    <source>
        <dbReference type="ARBA" id="ARBA00022692"/>
    </source>
</evidence>
<evidence type="ECO:0000256" key="5">
    <source>
        <dbReference type="ARBA" id="ARBA00023136"/>
    </source>
</evidence>